<dbReference type="GO" id="GO:0005634">
    <property type="term" value="C:nucleus"/>
    <property type="evidence" value="ECO:0007669"/>
    <property type="project" value="UniProtKB-SubCell"/>
</dbReference>
<keyword evidence="5" id="KW-0804">Transcription</keyword>
<evidence type="ECO:0000313" key="8">
    <source>
        <dbReference type="EMBL" id="KAI7747231.1"/>
    </source>
</evidence>
<dbReference type="SUPFAM" id="SSF101936">
    <property type="entry name" value="DNA-binding pseudobarrel domain"/>
    <property type="match status" value="2"/>
</dbReference>
<dbReference type="SMART" id="SM01019">
    <property type="entry name" value="B3"/>
    <property type="match status" value="1"/>
</dbReference>
<name>A0AAD5CVD3_AMBAR</name>
<keyword evidence="4" id="KW-0238">DNA-binding</keyword>
<dbReference type="AlphaFoldDB" id="A0AAD5CVD3"/>
<keyword evidence="3" id="KW-0805">Transcription regulation</keyword>
<dbReference type="PANTHER" id="PTHR31674:SF62">
    <property type="entry name" value="B3 DOMAIN-CONTAINING PROTEIN REM14-RELATED"/>
    <property type="match status" value="1"/>
</dbReference>
<comment type="subcellular location">
    <subcellularLocation>
        <location evidence="1">Nucleus</location>
    </subcellularLocation>
</comment>
<dbReference type="CDD" id="cd10017">
    <property type="entry name" value="B3_DNA"/>
    <property type="match status" value="1"/>
</dbReference>
<accession>A0AAD5CVD3</accession>
<comment type="caution">
    <text evidence="8">The sequence shown here is derived from an EMBL/GenBank/DDBJ whole genome shotgun (WGS) entry which is preliminary data.</text>
</comment>
<evidence type="ECO:0000259" key="7">
    <source>
        <dbReference type="PROSITE" id="PS50863"/>
    </source>
</evidence>
<gene>
    <name evidence="8" type="ORF">M8C21_002023</name>
</gene>
<protein>
    <recommendedName>
        <fullName evidence="7">TF-B3 domain-containing protein</fullName>
    </recommendedName>
</protein>
<evidence type="ECO:0000256" key="2">
    <source>
        <dbReference type="ARBA" id="ARBA00022737"/>
    </source>
</evidence>
<evidence type="ECO:0000256" key="1">
    <source>
        <dbReference type="ARBA" id="ARBA00004123"/>
    </source>
</evidence>
<feature type="domain" description="TF-B3" evidence="7">
    <location>
        <begin position="5"/>
        <end position="94"/>
    </location>
</feature>
<dbReference type="Gene3D" id="2.40.330.10">
    <property type="entry name" value="DNA-binding pseudobarrel domain"/>
    <property type="match status" value="1"/>
</dbReference>
<proteinExistence type="predicted"/>
<dbReference type="GO" id="GO:0003677">
    <property type="term" value="F:DNA binding"/>
    <property type="evidence" value="ECO:0007669"/>
    <property type="project" value="UniProtKB-KW"/>
</dbReference>
<dbReference type="InterPro" id="IPR015300">
    <property type="entry name" value="DNA-bd_pseudobarrel_sf"/>
</dbReference>
<keyword evidence="6" id="KW-0539">Nucleus</keyword>
<evidence type="ECO:0000313" key="9">
    <source>
        <dbReference type="Proteomes" id="UP001206925"/>
    </source>
</evidence>
<keyword evidence="2" id="KW-0677">Repeat</keyword>
<dbReference type="PANTHER" id="PTHR31674">
    <property type="entry name" value="B3 DOMAIN-CONTAINING PROTEIN REM-LIKE 3-RELATED"/>
    <property type="match status" value="1"/>
</dbReference>
<evidence type="ECO:0000256" key="6">
    <source>
        <dbReference type="ARBA" id="ARBA00023242"/>
    </source>
</evidence>
<dbReference type="InterPro" id="IPR003340">
    <property type="entry name" value="B3_DNA-bd"/>
</dbReference>
<organism evidence="8 9">
    <name type="scientific">Ambrosia artemisiifolia</name>
    <name type="common">Common ragweed</name>
    <dbReference type="NCBI Taxonomy" id="4212"/>
    <lineage>
        <taxon>Eukaryota</taxon>
        <taxon>Viridiplantae</taxon>
        <taxon>Streptophyta</taxon>
        <taxon>Embryophyta</taxon>
        <taxon>Tracheophyta</taxon>
        <taxon>Spermatophyta</taxon>
        <taxon>Magnoliopsida</taxon>
        <taxon>eudicotyledons</taxon>
        <taxon>Gunneridae</taxon>
        <taxon>Pentapetalae</taxon>
        <taxon>asterids</taxon>
        <taxon>campanulids</taxon>
        <taxon>Asterales</taxon>
        <taxon>Asteraceae</taxon>
        <taxon>Asteroideae</taxon>
        <taxon>Heliantheae alliance</taxon>
        <taxon>Heliantheae</taxon>
        <taxon>Ambrosia</taxon>
    </lineage>
</organism>
<dbReference type="PROSITE" id="PS50863">
    <property type="entry name" value="B3"/>
    <property type="match status" value="1"/>
</dbReference>
<sequence>MTDPPNQFFKFIPPGFKFNLSIPKAFLAKLDGWRDKKAILRRGRHKWPVHIGNGGVFSDGWMKFVAENGVQEFDIIVFKHQGDMVFDFFVFDPSGCERQYPYLPDHVEEVILESDALHIPERSKMLKKRKRTDYSSQSKDKQCLRVDDDSCFVTIMTPYNITSSRLTVPMKFARLNGLTTKKMHTQIVLVDEAKRTCPAMLHIRTDQIRLRDLGKKTDIQVQVKKESRSTMKIKKMTDSNLGNHPYFILTMKPSYRDWGLVGDDYKFVLLENEKGKPPIMNVSLRFN</sequence>
<evidence type="ECO:0000256" key="4">
    <source>
        <dbReference type="ARBA" id="ARBA00023125"/>
    </source>
</evidence>
<dbReference type="Proteomes" id="UP001206925">
    <property type="component" value="Unassembled WGS sequence"/>
</dbReference>
<dbReference type="InterPro" id="IPR039218">
    <property type="entry name" value="REM_fam"/>
</dbReference>
<evidence type="ECO:0000256" key="5">
    <source>
        <dbReference type="ARBA" id="ARBA00023163"/>
    </source>
</evidence>
<reference evidence="8" key="1">
    <citation type="submission" date="2022-06" db="EMBL/GenBank/DDBJ databases">
        <title>Uncovering the hologenomic basis of an extraordinary plant invasion.</title>
        <authorList>
            <person name="Bieker V.C."/>
            <person name="Martin M.D."/>
            <person name="Gilbert T."/>
            <person name="Hodgins K."/>
            <person name="Battlay P."/>
            <person name="Petersen B."/>
            <person name="Wilson J."/>
        </authorList>
    </citation>
    <scope>NUCLEOTIDE SEQUENCE</scope>
    <source>
        <strain evidence="8">AA19_3_7</strain>
        <tissue evidence="8">Leaf</tissue>
    </source>
</reference>
<dbReference type="Pfam" id="PF02362">
    <property type="entry name" value="B3"/>
    <property type="match status" value="1"/>
</dbReference>
<dbReference type="EMBL" id="JAMZMK010006813">
    <property type="protein sequence ID" value="KAI7747231.1"/>
    <property type="molecule type" value="Genomic_DNA"/>
</dbReference>
<keyword evidence="9" id="KW-1185">Reference proteome</keyword>
<evidence type="ECO:0000256" key="3">
    <source>
        <dbReference type="ARBA" id="ARBA00023015"/>
    </source>
</evidence>